<sequence>MLVTKDQVIYGADHELSNWLSSAGIDTTKLVINTSSDGERRLVAAYPLMAGEKLLTLPQSHLMGGGVARQSDIGEKLLQAGIKEGHALLSAYLLQENNRENSFWAPYLEMLPAHFNHIPLFYSTDMLCQLQGSPVIEMILMRRFTLEQDYHRLRELPEMKDVTLVQYMWARTVINSRCFTLNGEVVLGPLLDMANHMSRPNSLWQQNKEKNALVLVSQDNIAAGEEITVSYGRKSNRRLFASYGFVHDDSRFNSARITVSLDVADSLIAEKIALMEIENYALDIDIGPGEPEGFLKALMFLRISTSKCLQSELSCYQKPRTRLDEILALQAFLQTCQQMLALYDSNEVTQVPQRGGQNIADCKKFLAQEKQTLKHYVSFVSTALTFLTHGKRIDYIQQELETRYQRDLLALFEEEQIDNVSGY</sequence>
<dbReference type="PANTHER" id="PTHR13271">
    <property type="entry name" value="UNCHARACTERIZED PUTATIVE METHYLTRANSFERASE"/>
    <property type="match status" value="1"/>
</dbReference>
<evidence type="ECO:0000256" key="1">
    <source>
        <dbReference type="ARBA" id="ARBA00022603"/>
    </source>
</evidence>
<evidence type="ECO:0000256" key="2">
    <source>
        <dbReference type="ARBA" id="ARBA00022679"/>
    </source>
</evidence>
<reference evidence="5 6" key="2">
    <citation type="journal article" date="2022" name="Mar. Drugs">
        <title>Bioassay-Guided Fractionation Leads to the Detection of Cholic Acid Generated by the Rare Thalassomonas sp.</title>
        <authorList>
            <person name="Pheiffer F."/>
            <person name="Schneider Y.K."/>
            <person name="Hansen E.H."/>
            <person name="Andersen J.H."/>
            <person name="Isaksson J."/>
            <person name="Busche T."/>
            <person name="R C."/>
            <person name="Kalinowski J."/>
            <person name="Zyl L.V."/>
            <person name="Trindade M."/>
        </authorList>
    </citation>
    <scope>NUCLEOTIDE SEQUENCE [LARGE SCALE GENOMIC DNA]</scope>
    <source>
        <strain evidence="5 6">A5K-106</strain>
    </source>
</reference>
<dbReference type="InterPro" id="IPR050600">
    <property type="entry name" value="SETD3_SETD6_MTase"/>
</dbReference>
<accession>A0AAF0C108</accession>
<keyword evidence="1" id="KW-0489">Methyltransferase</keyword>
<dbReference type="EMBL" id="CP059735">
    <property type="protein sequence ID" value="WDD96593.1"/>
    <property type="molecule type" value="Genomic_DNA"/>
</dbReference>
<dbReference type="InterPro" id="IPR046341">
    <property type="entry name" value="SET_dom_sf"/>
</dbReference>
<reference evidence="5 6" key="1">
    <citation type="journal article" date="2015" name="Genome Announc.">
        <title>Draft Genome Sequences of Marine Isolates of Thalassomonas viridans and Thalassomonas actiniarum.</title>
        <authorList>
            <person name="Olonade I."/>
            <person name="van Zyl L.J."/>
            <person name="Trindade M."/>
        </authorList>
    </citation>
    <scope>NUCLEOTIDE SEQUENCE [LARGE SCALE GENOMIC DNA]</scope>
    <source>
        <strain evidence="5 6">A5K-106</strain>
    </source>
</reference>
<dbReference type="GO" id="GO:0016279">
    <property type="term" value="F:protein-lysine N-methyltransferase activity"/>
    <property type="evidence" value="ECO:0007669"/>
    <property type="project" value="TreeGrafter"/>
</dbReference>
<name>A0AAF0C108_9GAMM</name>
<evidence type="ECO:0000259" key="4">
    <source>
        <dbReference type="PROSITE" id="PS50280"/>
    </source>
</evidence>
<dbReference type="InterPro" id="IPR036464">
    <property type="entry name" value="Rubisco_LSMT_subst-bd_sf"/>
</dbReference>
<evidence type="ECO:0000313" key="5">
    <source>
        <dbReference type="EMBL" id="WDD96593.1"/>
    </source>
</evidence>
<dbReference type="RefSeq" id="WP_044834540.1">
    <property type="nucleotide sequence ID" value="NZ_CP059735.1"/>
</dbReference>
<proteinExistence type="predicted"/>
<dbReference type="Gene3D" id="3.90.1420.10">
    <property type="entry name" value="Rubisco LSMT, substrate-binding domain"/>
    <property type="match status" value="1"/>
</dbReference>
<protein>
    <submittedName>
        <fullName evidence="5">SET domain-containing protein</fullName>
    </submittedName>
</protein>
<dbReference type="Gene3D" id="3.90.1410.10">
    <property type="entry name" value="set domain protein methyltransferase, domain 1"/>
    <property type="match status" value="1"/>
</dbReference>
<dbReference type="KEGG" id="tact:SG35_014505"/>
<dbReference type="InterPro" id="IPR001214">
    <property type="entry name" value="SET_dom"/>
</dbReference>
<evidence type="ECO:0000313" key="6">
    <source>
        <dbReference type="Proteomes" id="UP000032568"/>
    </source>
</evidence>
<dbReference type="AlphaFoldDB" id="A0AAF0C108"/>
<keyword evidence="3" id="KW-0949">S-adenosyl-L-methionine</keyword>
<evidence type="ECO:0000256" key="3">
    <source>
        <dbReference type="ARBA" id="ARBA00022691"/>
    </source>
</evidence>
<dbReference type="PROSITE" id="PS50280">
    <property type="entry name" value="SET"/>
    <property type="match status" value="1"/>
</dbReference>
<organism evidence="5 6">
    <name type="scientific">Thalassomonas actiniarum</name>
    <dbReference type="NCBI Taxonomy" id="485447"/>
    <lineage>
        <taxon>Bacteria</taxon>
        <taxon>Pseudomonadati</taxon>
        <taxon>Pseudomonadota</taxon>
        <taxon>Gammaproteobacteria</taxon>
        <taxon>Alteromonadales</taxon>
        <taxon>Colwelliaceae</taxon>
        <taxon>Thalassomonas</taxon>
    </lineage>
</organism>
<gene>
    <name evidence="5" type="ORF">SG35_014505</name>
</gene>
<dbReference type="GO" id="GO:0032259">
    <property type="term" value="P:methylation"/>
    <property type="evidence" value="ECO:0007669"/>
    <property type="project" value="UniProtKB-KW"/>
</dbReference>
<dbReference type="Proteomes" id="UP000032568">
    <property type="component" value="Chromosome"/>
</dbReference>
<feature type="domain" description="SET" evidence="4">
    <location>
        <begin position="28"/>
        <end position="232"/>
    </location>
</feature>
<keyword evidence="6" id="KW-1185">Reference proteome</keyword>
<keyword evidence="2" id="KW-0808">Transferase</keyword>
<dbReference type="Pfam" id="PF00856">
    <property type="entry name" value="SET"/>
    <property type="match status" value="1"/>
</dbReference>
<dbReference type="CDD" id="cd10527">
    <property type="entry name" value="SET_LSMT"/>
    <property type="match status" value="1"/>
</dbReference>
<dbReference type="SUPFAM" id="SSF82199">
    <property type="entry name" value="SET domain"/>
    <property type="match status" value="1"/>
</dbReference>
<dbReference type="PANTHER" id="PTHR13271:SF151">
    <property type="entry name" value="SET DOMAIN-CONTAINING PROTEIN 4"/>
    <property type="match status" value="1"/>
</dbReference>